<feature type="compositionally biased region" description="Basic and acidic residues" evidence="2">
    <location>
        <begin position="1892"/>
        <end position="1909"/>
    </location>
</feature>
<feature type="compositionally biased region" description="Pro residues" evidence="2">
    <location>
        <begin position="2170"/>
        <end position="2180"/>
    </location>
</feature>
<evidence type="ECO:0000256" key="1">
    <source>
        <dbReference type="PROSITE-ProRule" id="PRU00723"/>
    </source>
</evidence>
<evidence type="ECO:0000256" key="2">
    <source>
        <dbReference type="SAM" id="MobiDB-lite"/>
    </source>
</evidence>
<feature type="compositionally biased region" description="Basic and acidic residues" evidence="2">
    <location>
        <begin position="2793"/>
        <end position="2810"/>
    </location>
</feature>
<feature type="compositionally biased region" description="Pro residues" evidence="2">
    <location>
        <begin position="2657"/>
        <end position="2668"/>
    </location>
</feature>
<feature type="region of interest" description="Disordered" evidence="2">
    <location>
        <begin position="1734"/>
        <end position="1963"/>
    </location>
</feature>
<feature type="compositionally biased region" description="Basic and acidic residues" evidence="2">
    <location>
        <begin position="1021"/>
        <end position="1032"/>
    </location>
</feature>
<feature type="region of interest" description="Disordered" evidence="2">
    <location>
        <begin position="962"/>
        <end position="1629"/>
    </location>
</feature>
<feature type="compositionally biased region" description="Basic and acidic residues" evidence="2">
    <location>
        <begin position="583"/>
        <end position="597"/>
    </location>
</feature>
<feature type="region of interest" description="Disordered" evidence="2">
    <location>
        <begin position="535"/>
        <end position="825"/>
    </location>
</feature>
<feature type="compositionally biased region" description="Polar residues" evidence="2">
    <location>
        <begin position="1734"/>
        <end position="1743"/>
    </location>
</feature>
<feature type="compositionally biased region" description="Low complexity" evidence="2">
    <location>
        <begin position="541"/>
        <end position="551"/>
    </location>
</feature>
<name>A0A2C6L0A4_9APIC</name>
<dbReference type="PROSITE" id="PS50103">
    <property type="entry name" value="ZF_C3H1"/>
    <property type="match status" value="2"/>
</dbReference>
<feature type="compositionally biased region" description="Basic residues" evidence="2">
    <location>
        <begin position="174"/>
        <end position="186"/>
    </location>
</feature>
<accession>A0A2C6L0A4</accession>
<feature type="compositionally biased region" description="Basic and acidic residues" evidence="2">
    <location>
        <begin position="2872"/>
        <end position="2883"/>
    </location>
</feature>
<feature type="zinc finger region" description="C3H1-type" evidence="1">
    <location>
        <begin position="1"/>
        <end position="29"/>
    </location>
</feature>
<feature type="compositionally biased region" description="Low complexity" evidence="2">
    <location>
        <begin position="108"/>
        <end position="125"/>
    </location>
</feature>
<feature type="compositionally biased region" description="Low complexity" evidence="2">
    <location>
        <begin position="201"/>
        <end position="213"/>
    </location>
</feature>
<proteinExistence type="predicted"/>
<feature type="compositionally biased region" description="Low complexity" evidence="2">
    <location>
        <begin position="1376"/>
        <end position="1390"/>
    </location>
</feature>
<feature type="compositionally biased region" description="Low complexity" evidence="2">
    <location>
        <begin position="573"/>
        <end position="582"/>
    </location>
</feature>
<feature type="compositionally biased region" description="Low complexity" evidence="2">
    <location>
        <begin position="477"/>
        <end position="509"/>
    </location>
</feature>
<feature type="domain" description="C3H1-type" evidence="3">
    <location>
        <begin position="33"/>
        <end position="60"/>
    </location>
</feature>
<feature type="compositionally biased region" description="Polar residues" evidence="2">
    <location>
        <begin position="1879"/>
        <end position="1889"/>
    </location>
</feature>
<feature type="region of interest" description="Disordered" evidence="2">
    <location>
        <begin position="2369"/>
        <end position="2412"/>
    </location>
</feature>
<feature type="compositionally biased region" description="Polar residues" evidence="2">
    <location>
        <begin position="2608"/>
        <end position="2619"/>
    </location>
</feature>
<feature type="compositionally biased region" description="Polar residues" evidence="2">
    <location>
        <begin position="157"/>
        <end position="173"/>
    </location>
</feature>
<evidence type="ECO:0000313" key="4">
    <source>
        <dbReference type="EMBL" id="PHJ21383.1"/>
    </source>
</evidence>
<feature type="compositionally biased region" description="Basic and acidic residues" evidence="2">
    <location>
        <begin position="1270"/>
        <end position="1315"/>
    </location>
</feature>
<feature type="compositionally biased region" description="Basic and acidic residues" evidence="2">
    <location>
        <begin position="1187"/>
        <end position="1232"/>
    </location>
</feature>
<keyword evidence="1" id="KW-0863">Zinc-finger</keyword>
<feature type="compositionally biased region" description="Basic and acidic residues" evidence="2">
    <location>
        <begin position="1992"/>
        <end position="2003"/>
    </location>
</feature>
<dbReference type="VEuPathDB" id="ToxoDB:CSUI_004777"/>
<dbReference type="GeneID" id="94428172"/>
<feature type="compositionally biased region" description="Low complexity" evidence="2">
    <location>
        <begin position="2646"/>
        <end position="2656"/>
    </location>
</feature>
<reference evidence="4 5" key="1">
    <citation type="journal article" date="2017" name="Int. J. Parasitol.">
        <title>The genome of the protozoan parasite Cystoisospora suis and a reverse vaccinology approach to identify vaccine candidates.</title>
        <authorList>
            <person name="Palmieri N."/>
            <person name="Shrestha A."/>
            <person name="Ruttkowski B."/>
            <person name="Beck T."/>
            <person name="Vogl C."/>
            <person name="Tomley F."/>
            <person name="Blake D.P."/>
            <person name="Joachim A."/>
        </authorList>
    </citation>
    <scope>NUCLEOTIDE SEQUENCE [LARGE SCALE GENOMIC DNA]</scope>
    <source>
        <strain evidence="4 5">Wien I</strain>
    </source>
</reference>
<dbReference type="RefSeq" id="XP_067923066.1">
    <property type="nucleotide sequence ID" value="XM_068064961.1"/>
</dbReference>
<feature type="compositionally biased region" description="Basic and acidic residues" evidence="2">
    <location>
        <begin position="2938"/>
        <end position="2947"/>
    </location>
</feature>
<feature type="compositionally biased region" description="Basic and acidic residues" evidence="2">
    <location>
        <begin position="699"/>
        <end position="708"/>
    </location>
</feature>
<feature type="region of interest" description="Disordered" evidence="2">
    <location>
        <begin position="1647"/>
        <end position="1674"/>
    </location>
</feature>
<keyword evidence="1" id="KW-0862">Zinc</keyword>
<feature type="compositionally biased region" description="Low complexity" evidence="2">
    <location>
        <begin position="399"/>
        <end position="428"/>
    </location>
</feature>
<feature type="compositionally biased region" description="Basic and acidic residues" evidence="2">
    <location>
        <begin position="2015"/>
        <end position="2027"/>
    </location>
</feature>
<feature type="compositionally biased region" description="Basic residues" evidence="2">
    <location>
        <begin position="2769"/>
        <end position="2790"/>
    </location>
</feature>
<feature type="region of interest" description="Disordered" evidence="2">
    <location>
        <begin position="2537"/>
        <end position="2574"/>
    </location>
</feature>
<evidence type="ECO:0000313" key="5">
    <source>
        <dbReference type="Proteomes" id="UP000221165"/>
    </source>
</evidence>
<gene>
    <name evidence="4" type="ORF">CSUI_004777</name>
</gene>
<feature type="compositionally biased region" description="Low complexity" evidence="2">
    <location>
        <begin position="967"/>
        <end position="979"/>
    </location>
</feature>
<keyword evidence="5" id="KW-1185">Reference proteome</keyword>
<protein>
    <submittedName>
        <fullName evidence="4">Zinc finger (Ccch type) motif-containing protein</fullName>
    </submittedName>
</protein>
<feature type="compositionally biased region" description="Low complexity" evidence="2">
    <location>
        <begin position="682"/>
        <end position="694"/>
    </location>
</feature>
<feature type="zinc finger region" description="C3H1-type" evidence="1">
    <location>
        <begin position="33"/>
        <end position="60"/>
    </location>
</feature>
<feature type="compositionally biased region" description="Low complexity" evidence="2">
    <location>
        <begin position="766"/>
        <end position="776"/>
    </location>
</feature>
<feature type="compositionally biased region" description="Low complexity" evidence="2">
    <location>
        <begin position="2372"/>
        <end position="2398"/>
    </location>
</feature>
<feature type="compositionally biased region" description="Polar residues" evidence="2">
    <location>
        <begin position="1174"/>
        <end position="1186"/>
    </location>
</feature>
<feature type="compositionally biased region" description="Polar residues" evidence="2">
    <location>
        <begin position="2884"/>
        <end position="2899"/>
    </location>
</feature>
<feature type="compositionally biased region" description="Low complexity" evidence="2">
    <location>
        <begin position="798"/>
        <end position="816"/>
    </location>
</feature>
<keyword evidence="1" id="KW-0479">Metal-binding</keyword>
<dbReference type="Proteomes" id="UP000221165">
    <property type="component" value="Unassembled WGS sequence"/>
</dbReference>
<sequence>MKKTKICAAWRRKACPFDDRTCKFAHGMSDLQKGKPALCELYRAGKCNKGSQCRFAHSVDEISTDYAPHTPDALQQALPKNLPGSPASFEKLLLAESPPRHPHHPSKNHASNSSSHNNSSSSNRSGGERDRLGNATPTSSSCGARPHVSCCSSSSSHNIKTTRSSPHRNSNGTPRRHPLMHTKKARGSTPITPEGSGAGGFSSSSSLPTSSGGLPCAGCRGGASPPVPSHLGEERREDRGILSGRDLPHSYPSLKHTLPKEGGRGKSIPVSVSSSPTSTRHAKKPSPSLSSSSSRGGGNAISPSSSSSSSGTPSGLSIGDYRGRRGEESHRRREGSCCCCYESFSSPCSSTSRSFPPLLTVERRILTTASAACGVVIPEGEGMCSRGDEEERRRRRACSSLGSSPVSCFSSFSPLSSSSPSASSSSSTSRRHLPPSGRITGEAEEGEPHPPSSSSCYSGHQHPISLIPSIAKPHRLSPSPSSSSHMTPLITTTTTTTSSSLSSSSLPPPSFCSSLLPHEGGDVASYALCTSRSPHHPGPITTSTTATLSSAVESRDDDGHMEGEGEGAHTQKSPKLFPSSSLLRERENPWREGESHHSPALSPTSFNFSPSVSLQHDKTPPTKEGRERGGDREEEKERDQPPHLQNTRHQQGSSSNPPLRCILGGSLLVRSRRSGAKGGGSHSQTKTTSQQRSSACRLVVEESPRDLSKLASSSSSPPPGEEGGTQHSRHESISSRGPCWQGEGGDQQQGERGVVDLPRRRETVISSSSSLSPSLSDPDRLSTSIKEERAEQSPPPLLGFLGPLPQHLPNSSSSSSQGKLCDSSQERHPHTHLCLSGDTNGEILPSSWKTTSYNGLYSQHVSCSSHSSSPPAPFLPSSPYHPHPSYPHLMSPPTSASPYCSTFTPSLSVPSDPSRCSLLYRNQPMITPPLSALSEAPGVKGEMAGASPECPSLLSLHGTSTSFETASSHVPPLFSSSSPTPDKDPHPSYSPPHPHPSVLATFPSSSDPISMNTDVEQNAETLRRESKERQEDPSSSSLSQADPSLSIHHTSSSSSCLSPSLPSLLHTSPRHSSSSGVQPSLRDSHSSPLVSDKNEVVSISPPSSSSSSSASSSSSSPSGDPSSCEGEVTARGIVRDQGDEAGGVYTPNSPRFSREKGSPRSPSRTTGKRRSTAVLGSSRQEATSLENRSEREDKKISHQSHPDTRQERGGSCREENLYRKRERSVERRETEKAISTPLSTSVQEEHLKCTYTSSSTTPTPPFYTIGEKSSLSDRGEEKENRHGLSTQRDEEKRTDTTHIQGDEKGDENTPQEKRSSTFPSPISVEGGLLGGEHHHFPRPTLSHETSSSSPLIPKTTAEVSGRTPQLGEGHEREITSSSSSSSSASSFSCSHRAPQHLPRSPLMYFGSEGHCLSSSSSLREGSGREGGESSSLHHSHPSSFSFSTASSSSFSSTSSSSLSLLPSVPPTSDNNPRGKTGETCVVSTSTRHSHSGHHSRQEKRSSQEEGEENDRTGSMFVMQQKPPPVQMPLCSAPLLPFPFLPPPYKPSSIPPHSHYPHPHHTRFLPLSTSSPSGEPELTSDKTQQQQQDERNLPSSSSSSSCSPLSSSSFSPQMPSTGDRPASSSPPPTSASYCYCPPHGTEAVFNASSSLSASSSSHQSKQGDSSSEPRVSAAVSDPSLLSLGRAASTGDEVACCHNSCHTTTAITPSPQYNPHGAPHPPRQPVCLETGASMVLSTSRASPHSETGKKQSRLGLSPNRGPPPSSSSSLLSCSSSPSPHRHHVGLLLHQEKPSTGIGGGGGTSTKGNRKKLSGGSHTKKRGSSSSSLSSSTLPAGRLVSFMPSPSASSTTTRKGTPPEIDTGRQDLPGGREVGGIVTGSIPATTSLTRTPGDTGKKKEERRRGVGEEKRSCKPGGYIKERGPHSHRHNSSPSHCPVESILKEARGLGIPKGDGGGGHPSSGDAEGLLSSRNLLLSSCQASLALSRATGGPFQSEEKGGPVRNLRDSSSSSLPPLPDNEHHHNDKRNHLVDGQPQHSPYQPLQALKAPFHEDGSILSSSSSFSSPFYHSLYSSASASLSFYFPGNDLLHTHPHPPSGCAPAVPLLATPSFPFADPRNSTIGGVGAELQHHHHHSSSFSSSYLPPLPPPSSPFSSQAWYCSSSPSSSSYPCTMAPPPPPPPGAFPLLSAQSVNSPHSLHTVESTIQSATPTQHQNSTERAHIVDDSRGGGGGSLIYMNVSDQRGEVPSPSSSSHISLPCEPHTTRGYPSYHDSHRRSYTLLQQSEESGTASHTLSLPTATTPIQTTRDLLSPSSSFLSLPTQGISSNASPDALNPIISSSSSSSFPLPQPSSSFSSSLGPYLLTPLFSHPPQQASPPCISTTSSQPPSSSSSTALLPFLASSPPPPPTTGCHSSGGSNSIAFLGTSALQAHANQSSYLLPSSTLLGAPPLHTQPPLHPHSHPQHAFFYLPSPLPSSSSSLEESRDFFLGSDQESLSIPSSASSSSEPSAYPLHPLSYSFSCTDPHYPLLPMPSTTIVTSSLPHPYQSPSSSSLPLASSFAPTDREGHLTTTPSAEETEEAYMRSTMIMGVLSSSGTGLQGEKDQEILSSSAAIQKSPSQTMLANGEEERGEEQERKEQEEEEEDRLLEKPSSSASSLPLTPRPRPPQPPSDLPTLLEGTSLSNKEEEDGERKGEGVERNVKRREEKEEKDVQEEEENKDRMQGRKRNDHGEETKGTESASSIMSRSHTDGVSSVSGDKSSADSSLDADKTRKSSSGRKRSIEKKRRRTKRSCLHRSTSESKDLSNKGKDKTKEDEEEEEKDEKHKPTGASTTSETEEGGAVASSQCFLSPVDKKKKISNTNGQVEEEKEEDVEKEGDFGPEKREDLSASQKDGSPLVVSTGTLPEKKHCTPENERRREVGLLSGTRELDIDEKKKTKKKEKSIEGDQERQEEQEEEAEDPHDTLEEKKTSVWRENEKEQEEEEKDMLGKSLFETNQDISHLIKTAPPCPPVILPLAATSTPSGLSYTYLEMIEALRVSHQPHDVSDLLISLAPLHYED</sequence>
<feature type="region of interest" description="Disordered" evidence="2">
    <location>
        <begin position="2166"/>
        <end position="2185"/>
    </location>
</feature>
<evidence type="ECO:0000259" key="3">
    <source>
        <dbReference type="PROSITE" id="PS50103"/>
    </source>
</evidence>
<dbReference type="EMBL" id="MIGC01002267">
    <property type="protein sequence ID" value="PHJ21383.1"/>
    <property type="molecule type" value="Genomic_DNA"/>
</dbReference>
<feature type="compositionally biased region" description="Pro residues" evidence="2">
    <location>
        <begin position="1535"/>
        <end position="1549"/>
    </location>
</feature>
<feature type="compositionally biased region" description="Low complexity" evidence="2">
    <location>
        <begin position="1647"/>
        <end position="1665"/>
    </location>
</feature>
<comment type="caution">
    <text evidence="4">The sequence shown here is derived from an EMBL/GenBank/DDBJ whole genome shotgun (WGS) entry which is preliminary data.</text>
</comment>
<feature type="compositionally biased region" description="Basic and acidic residues" evidence="2">
    <location>
        <begin position="2686"/>
        <end position="2706"/>
    </location>
</feature>
<feature type="compositionally biased region" description="Low complexity" evidence="2">
    <location>
        <begin position="1428"/>
        <end position="1462"/>
    </location>
</feature>
<organism evidence="4 5">
    <name type="scientific">Cystoisospora suis</name>
    <dbReference type="NCBI Taxonomy" id="483139"/>
    <lineage>
        <taxon>Eukaryota</taxon>
        <taxon>Sar</taxon>
        <taxon>Alveolata</taxon>
        <taxon>Apicomplexa</taxon>
        <taxon>Conoidasida</taxon>
        <taxon>Coccidia</taxon>
        <taxon>Eucoccidiorida</taxon>
        <taxon>Eimeriorina</taxon>
        <taxon>Sarcocystidae</taxon>
        <taxon>Cystoisospora</taxon>
    </lineage>
</organism>
<feature type="compositionally biased region" description="Low complexity" evidence="2">
    <location>
        <begin position="1764"/>
        <end position="1776"/>
    </location>
</feature>
<feature type="region of interest" description="Disordered" evidence="2">
    <location>
        <begin position="2205"/>
        <end position="2269"/>
    </location>
</feature>
<feature type="compositionally biased region" description="Polar residues" evidence="2">
    <location>
        <begin position="2733"/>
        <end position="2742"/>
    </location>
</feature>
<feature type="compositionally biased region" description="Low complexity" evidence="2">
    <location>
        <begin position="1593"/>
        <end position="1615"/>
    </location>
</feature>
<dbReference type="OrthoDB" id="333308at2759"/>
<feature type="compositionally biased region" description="Basic residues" evidence="2">
    <location>
        <begin position="1487"/>
        <end position="1497"/>
    </location>
</feature>
<dbReference type="Gene3D" id="4.10.1000.10">
    <property type="entry name" value="Zinc finger, CCCH-type"/>
    <property type="match status" value="2"/>
</dbReference>
<dbReference type="SMART" id="SM00356">
    <property type="entry name" value="ZnF_C3H1"/>
    <property type="match status" value="2"/>
</dbReference>
<feature type="compositionally biased region" description="Polar residues" evidence="2">
    <location>
        <begin position="601"/>
        <end position="614"/>
    </location>
</feature>
<feature type="compositionally biased region" description="Basic residues" evidence="2">
    <location>
        <begin position="1805"/>
        <end position="1820"/>
    </location>
</feature>
<feature type="compositionally biased region" description="Basic and acidic residues" evidence="2">
    <location>
        <begin position="615"/>
        <end position="641"/>
    </location>
</feature>
<feature type="compositionally biased region" description="Basic and acidic residues" evidence="2">
    <location>
        <begin position="753"/>
        <end position="763"/>
    </location>
</feature>
<feature type="compositionally biased region" description="Low complexity" evidence="2">
    <location>
        <begin position="269"/>
        <end position="319"/>
    </location>
</feature>
<feature type="compositionally biased region" description="Polar residues" evidence="2">
    <location>
        <begin position="643"/>
        <end position="657"/>
    </location>
</feature>
<feature type="compositionally biased region" description="Gly residues" evidence="2">
    <location>
        <begin position="1947"/>
        <end position="1957"/>
    </location>
</feature>
<dbReference type="GO" id="GO:0008270">
    <property type="term" value="F:zinc ion binding"/>
    <property type="evidence" value="ECO:0007669"/>
    <property type="project" value="UniProtKB-KW"/>
</dbReference>
<feature type="compositionally biased region" description="Low complexity" evidence="2">
    <location>
        <begin position="1033"/>
        <end position="1075"/>
    </location>
</feature>
<feature type="compositionally biased region" description="Polar residues" evidence="2">
    <location>
        <begin position="1841"/>
        <end position="1852"/>
    </location>
</feature>
<feature type="region of interest" description="Disordered" evidence="2">
    <location>
        <begin position="2608"/>
        <end position="2983"/>
    </location>
</feature>
<feature type="compositionally biased region" description="Low complexity" evidence="2">
    <location>
        <begin position="1405"/>
        <end position="1420"/>
    </location>
</feature>
<feature type="compositionally biased region" description="Polar residues" evidence="2">
    <location>
        <begin position="1002"/>
        <end position="1020"/>
    </location>
</feature>
<feature type="compositionally biased region" description="Low complexity" evidence="2">
    <location>
        <begin position="2746"/>
        <end position="2761"/>
    </location>
</feature>
<dbReference type="InterPro" id="IPR000571">
    <property type="entry name" value="Znf_CCCH"/>
</dbReference>
<feature type="compositionally biased region" description="Basic and acidic residues" evidence="2">
    <location>
        <begin position="553"/>
        <end position="569"/>
    </location>
</feature>
<feature type="compositionally biased region" description="Basic and acidic residues" evidence="2">
    <location>
        <begin position="2213"/>
        <end position="2224"/>
    </location>
</feature>
<feature type="domain" description="C3H1-type" evidence="3">
    <location>
        <begin position="1"/>
        <end position="29"/>
    </location>
</feature>
<dbReference type="Pfam" id="PF00642">
    <property type="entry name" value="zf-CCCH"/>
    <property type="match status" value="1"/>
</dbReference>
<feature type="compositionally biased region" description="Low complexity" evidence="2">
    <location>
        <begin position="1821"/>
        <end position="1831"/>
    </location>
</feature>
<feature type="compositionally biased region" description="Low complexity" evidence="2">
    <location>
        <begin position="1098"/>
        <end position="1123"/>
    </location>
</feature>
<feature type="compositionally biased region" description="Acidic residues" evidence="2">
    <location>
        <begin position="2861"/>
        <end position="2871"/>
    </location>
</feature>
<feature type="compositionally biased region" description="Basic and acidic residues" evidence="2">
    <location>
        <begin position="231"/>
        <end position="240"/>
    </location>
</feature>
<feature type="region of interest" description="Disordered" evidence="2">
    <location>
        <begin position="1984"/>
        <end position="2038"/>
    </location>
</feature>
<feature type="compositionally biased region" description="Basic and acidic residues" evidence="2">
    <location>
        <begin position="777"/>
        <end position="791"/>
    </location>
</feature>
<feature type="compositionally biased region" description="Low complexity" evidence="2">
    <location>
        <begin position="2537"/>
        <end position="2555"/>
    </location>
</feature>
<feature type="compositionally biased region" description="Basic and acidic residues" evidence="2">
    <location>
        <begin position="2957"/>
        <end position="2973"/>
    </location>
</feature>
<feature type="compositionally biased region" description="Basic and acidic residues" evidence="2">
    <location>
        <begin position="2901"/>
        <end position="2916"/>
    </location>
</feature>
<feature type="region of interest" description="Disordered" evidence="2">
    <location>
        <begin position="97"/>
        <end position="327"/>
    </location>
</feature>
<feature type="region of interest" description="Disordered" evidence="2">
    <location>
        <begin position="395"/>
        <end position="509"/>
    </location>
</feature>